<organism evidence="1 2">
    <name type="scientific">Nocardia terrae</name>
    <dbReference type="NCBI Taxonomy" id="2675851"/>
    <lineage>
        <taxon>Bacteria</taxon>
        <taxon>Bacillati</taxon>
        <taxon>Actinomycetota</taxon>
        <taxon>Actinomycetes</taxon>
        <taxon>Mycobacteriales</taxon>
        <taxon>Nocardiaceae</taxon>
        <taxon>Nocardia</taxon>
    </lineage>
</organism>
<dbReference type="EMBL" id="WRPP01000007">
    <property type="protein sequence ID" value="MVU81944.1"/>
    <property type="molecule type" value="Genomic_DNA"/>
</dbReference>
<evidence type="ECO:0000313" key="2">
    <source>
        <dbReference type="Proteomes" id="UP000466794"/>
    </source>
</evidence>
<dbReference type="Proteomes" id="UP000466794">
    <property type="component" value="Unassembled WGS sequence"/>
</dbReference>
<name>A0A7K1V5N8_9NOCA</name>
<proteinExistence type="predicted"/>
<keyword evidence="2" id="KW-1185">Reference proteome</keyword>
<accession>A0A7K1V5N8</accession>
<comment type="caution">
    <text evidence="1">The sequence shown here is derived from an EMBL/GenBank/DDBJ whole genome shotgun (WGS) entry which is preliminary data.</text>
</comment>
<dbReference type="RefSeq" id="WP_157391508.1">
    <property type="nucleotide sequence ID" value="NZ_WRPP01000007.1"/>
</dbReference>
<reference evidence="1 2" key="1">
    <citation type="submission" date="2019-12" db="EMBL/GenBank/DDBJ databases">
        <title>Nocardia sp. nov. ET3-3 isolated from soil.</title>
        <authorList>
            <person name="Kanchanasin P."/>
            <person name="Tanasupawat S."/>
            <person name="Yuki M."/>
            <person name="Kudo T."/>
        </authorList>
    </citation>
    <scope>NUCLEOTIDE SEQUENCE [LARGE SCALE GENOMIC DNA]</scope>
    <source>
        <strain evidence="1 2">ET3-3</strain>
    </source>
</reference>
<evidence type="ECO:0000313" key="1">
    <source>
        <dbReference type="EMBL" id="MVU81944.1"/>
    </source>
</evidence>
<gene>
    <name evidence="1" type="ORF">GPX89_32490</name>
</gene>
<dbReference type="AlphaFoldDB" id="A0A7K1V5N8"/>
<protein>
    <submittedName>
        <fullName evidence="1">Uncharacterized protein</fullName>
    </submittedName>
</protein>
<sequence length="62" mass="6816">MTTQQVGSPRPSWVDDDCQDGSIHPITHVRAEGILAIHATCEPPCPRAQSARRYLENSGTRT</sequence>